<feature type="transmembrane region" description="Helical" evidence="1">
    <location>
        <begin position="40"/>
        <end position="61"/>
    </location>
</feature>
<name>A0A7S1WE20_ALECA</name>
<protein>
    <submittedName>
        <fullName evidence="3">Uncharacterized protein</fullName>
    </submittedName>
</protein>
<evidence type="ECO:0000256" key="1">
    <source>
        <dbReference type="SAM" id="Phobius"/>
    </source>
</evidence>
<keyword evidence="1" id="KW-0472">Membrane</keyword>
<feature type="transmembrane region" description="Helical" evidence="1">
    <location>
        <begin position="73"/>
        <end position="93"/>
    </location>
</feature>
<dbReference type="EMBL" id="HBGE01065784">
    <property type="protein sequence ID" value="CAD9162675.1"/>
    <property type="molecule type" value="Transcribed_RNA"/>
</dbReference>
<organism evidence="3">
    <name type="scientific">Alexandrium catenella</name>
    <name type="common">Red tide dinoflagellate</name>
    <name type="synonym">Gonyaulax catenella</name>
    <dbReference type="NCBI Taxonomy" id="2925"/>
    <lineage>
        <taxon>Eukaryota</taxon>
        <taxon>Sar</taxon>
        <taxon>Alveolata</taxon>
        <taxon>Dinophyceae</taxon>
        <taxon>Gonyaulacales</taxon>
        <taxon>Pyrocystaceae</taxon>
        <taxon>Alexandrium</taxon>
    </lineage>
</organism>
<evidence type="ECO:0000256" key="2">
    <source>
        <dbReference type="SAM" id="SignalP"/>
    </source>
</evidence>
<accession>A0A7S1WE20</accession>
<evidence type="ECO:0000313" key="3">
    <source>
        <dbReference type="EMBL" id="CAD9162675.1"/>
    </source>
</evidence>
<dbReference type="AlphaFoldDB" id="A0A7S1WE20"/>
<reference evidence="3" key="1">
    <citation type="submission" date="2021-01" db="EMBL/GenBank/DDBJ databases">
        <authorList>
            <person name="Corre E."/>
            <person name="Pelletier E."/>
            <person name="Niang G."/>
            <person name="Scheremetjew M."/>
            <person name="Finn R."/>
            <person name="Kale V."/>
            <person name="Holt S."/>
            <person name="Cochrane G."/>
            <person name="Meng A."/>
            <person name="Brown T."/>
            <person name="Cohen L."/>
        </authorList>
    </citation>
    <scope>NUCLEOTIDE SEQUENCE</scope>
    <source>
        <strain evidence="3">OF101</strain>
    </source>
</reference>
<feature type="chain" id="PRO_5030739211" evidence="2">
    <location>
        <begin position="24"/>
        <end position="106"/>
    </location>
</feature>
<proteinExistence type="predicted"/>
<keyword evidence="1" id="KW-0812">Transmembrane</keyword>
<keyword evidence="1" id="KW-1133">Transmembrane helix</keyword>
<gene>
    <name evidence="3" type="ORF">ACAT0790_LOCUS39440</name>
</gene>
<sequence length="106" mass="11012">MARTPLLSSLVLLAVVLLGLRSAFVPAPQAVPTPTESPAQLLRGAAIASGGLLAAAAPAFAEEVDGTEAYNRKVLTGAAYVLTLCFILVGVIISQGRKLVENRWLN</sequence>
<feature type="signal peptide" evidence="2">
    <location>
        <begin position="1"/>
        <end position="23"/>
    </location>
</feature>
<keyword evidence="2" id="KW-0732">Signal</keyword>